<dbReference type="Proteomes" id="UP000240744">
    <property type="component" value="Segment"/>
</dbReference>
<keyword evidence="2" id="KW-1185">Reference proteome</keyword>
<gene>
    <name evidence="1" type="ORF">JX_gp38</name>
</gene>
<reference evidence="1" key="1">
    <citation type="submission" date="2018-04" db="EMBL/GenBank/DDBJ databases">
        <title>Biology of a Novel Mycobacteriophage, SWU2, Isolated from Chinese Soil.</title>
        <authorList>
            <person name="Li C."/>
            <person name="Gu Y."/>
        </authorList>
    </citation>
    <scope>NUCLEOTIDE SEQUENCE</scope>
</reference>
<proteinExistence type="predicted"/>
<evidence type="ECO:0000313" key="1">
    <source>
        <dbReference type="EMBL" id="AUV61997.1"/>
    </source>
</evidence>
<name>A0A2K9VI55_9CAUD</name>
<evidence type="ECO:0000313" key="2">
    <source>
        <dbReference type="Proteomes" id="UP000240744"/>
    </source>
</evidence>
<accession>A0A2K9VI55</accession>
<organism evidence="1 2">
    <name type="scientific">Mycobacterium phage SWU2</name>
    <dbReference type="NCBI Taxonomy" id="2077150"/>
    <lineage>
        <taxon>Viruses</taxon>
        <taxon>Duplodnaviria</taxon>
        <taxon>Heunggongvirae</taxon>
        <taxon>Uroviricota</taxon>
        <taxon>Caudoviricetes</taxon>
        <taxon>Timshelvirus</taxon>
        <taxon>Timshelvirus SWU2</taxon>
    </lineage>
</organism>
<dbReference type="EMBL" id="MG793454">
    <property type="protein sequence ID" value="AUV61997.1"/>
    <property type="molecule type" value="Genomic_DNA"/>
</dbReference>
<sequence>MTKGDKVRCERDEAKYPVRGTWRQFRGKRGRFITRNGDEYGVSFDKHDTVDAWFKRHELVVL</sequence>
<protein>
    <submittedName>
        <fullName evidence="1">Uncharacterized protein</fullName>
    </submittedName>
</protein>